<dbReference type="AlphaFoldDB" id="A0A0C1G1V7"/>
<organism evidence="3 4">
    <name type="scientific">Pedobacter kyungheensis</name>
    <dbReference type="NCBI Taxonomy" id="1069985"/>
    <lineage>
        <taxon>Bacteria</taxon>
        <taxon>Pseudomonadati</taxon>
        <taxon>Bacteroidota</taxon>
        <taxon>Sphingobacteriia</taxon>
        <taxon>Sphingobacteriales</taxon>
        <taxon>Sphingobacteriaceae</taxon>
        <taxon>Pedobacter</taxon>
    </lineage>
</organism>
<dbReference type="SUPFAM" id="SSF52317">
    <property type="entry name" value="Class I glutamine amidotransferase-like"/>
    <property type="match status" value="1"/>
</dbReference>
<dbReference type="Pfam" id="PF06283">
    <property type="entry name" value="ThuA"/>
    <property type="match status" value="1"/>
</dbReference>
<evidence type="ECO:0000313" key="4">
    <source>
        <dbReference type="Proteomes" id="UP000031246"/>
    </source>
</evidence>
<evidence type="ECO:0000256" key="1">
    <source>
        <dbReference type="SAM" id="SignalP"/>
    </source>
</evidence>
<dbReference type="InterPro" id="IPR029062">
    <property type="entry name" value="Class_I_gatase-like"/>
</dbReference>
<proteinExistence type="predicted"/>
<dbReference type="Proteomes" id="UP000031246">
    <property type="component" value="Unassembled WGS sequence"/>
</dbReference>
<dbReference type="EMBL" id="JSYN01000011">
    <property type="protein sequence ID" value="KIA94059.1"/>
    <property type="molecule type" value="Genomic_DNA"/>
</dbReference>
<evidence type="ECO:0000259" key="2">
    <source>
        <dbReference type="Pfam" id="PF06283"/>
    </source>
</evidence>
<dbReference type="InterPro" id="IPR029010">
    <property type="entry name" value="ThuA-like"/>
</dbReference>
<sequence length="285" mass="31524">MNNFCVGFLLTLSTIFCCSASAQKAKKPLVVFVCGDHEYSGEETLPIVAAELEKNYGMRTVVLKASPDHNSEENIPGLEILKDADLVVFYLRWRRLPAEQLAHIDAYLKSGKPVMGFRTTTHAFNFPKGHPSEKWNAFGEFALNAPPGWGGKAKHTHYGHTSSTDVSVVPAQANNPILTGVAKDFHVRSWLYHVVPDYPSNGSIPLLTGTAVKPERPAVQNPVAWTGTNAFGGKVFMTTMGHPEDFRVEAFQRLVINAIHDELGLKVPKKWKGKMDIQVPYRVAK</sequence>
<evidence type="ECO:0000313" key="3">
    <source>
        <dbReference type="EMBL" id="KIA94059.1"/>
    </source>
</evidence>
<feature type="signal peptide" evidence="1">
    <location>
        <begin position="1"/>
        <end position="22"/>
    </location>
</feature>
<dbReference type="RefSeq" id="WP_039475548.1">
    <property type="nucleotide sequence ID" value="NZ_JSYN01000011.1"/>
</dbReference>
<name>A0A0C1G1V7_9SPHI</name>
<dbReference type="OrthoDB" id="189183at2"/>
<reference evidence="3 4" key="1">
    <citation type="submission" date="2014-10" db="EMBL/GenBank/DDBJ databases">
        <title>Pedobacter Kyungheensis.</title>
        <authorList>
            <person name="Anderson B.M."/>
            <person name="Newman J.D."/>
        </authorList>
    </citation>
    <scope>NUCLEOTIDE SEQUENCE [LARGE SCALE GENOMIC DNA]</scope>
    <source>
        <strain evidence="3 4">KACC 16221</strain>
    </source>
</reference>
<comment type="caution">
    <text evidence="3">The sequence shown here is derived from an EMBL/GenBank/DDBJ whole genome shotgun (WGS) entry which is preliminary data.</text>
</comment>
<accession>A0A0C1G1V7</accession>
<feature type="domain" description="ThuA-like" evidence="2">
    <location>
        <begin position="75"/>
        <end position="259"/>
    </location>
</feature>
<protein>
    <submittedName>
        <fullName evidence="3">Signal peptide protein</fullName>
    </submittedName>
</protein>
<keyword evidence="1" id="KW-0732">Signal</keyword>
<feature type="chain" id="PRO_5002132791" evidence="1">
    <location>
        <begin position="23"/>
        <end position="285"/>
    </location>
</feature>
<gene>
    <name evidence="3" type="ORF">OC25_10665</name>
</gene>
<keyword evidence="4" id="KW-1185">Reference proteome</keyword>
<dbReference type="Gene3D" id="3.40.50.880">
    <property type="match status" value="1"/>
</dbReference>